<dbReference type="InterPro" id="IPR032675">
    <property type="entry name" value="LRR_dom_sf"/>
</dbReference>
<dbReference type="PROSITE" id="PS51450">
    <property type="entry name" value="LRR"/>
    <property type="match status" value="1"/>
</dbReference>
<feature type="domain" description="LRRCT" evidence="18">
    <location>
        <begin position="328"/>
        <end position="381"/>
    </location>
</feature>
<keyword evidence="7 16" id="KW-0812">Transmembrane</keyword>
<evidence type="ECO:0008006" key="21">
    <source>
        <dbReference type="Google" id="ProtNLM"/>
    </source>
</evidence>
<keyword evidence="8" id="KW-0732">Signal</keyword>
<evidence type="ECO:0000256" key="1">
    <source>
        <dbReference type="ARBA" id="ARBA00004162"/>
    </source>
</evidence>
<evidence type="ECO:0000256" key="4">
    <source>
        <dbReference type="ARBA" id="ARBA00022448"/>
    </source>
</evidence>
<reference evidence="19" key="1">
    <citation type="thesis" date="2021" institute="BYU ScholarsArchive" country="Provo, UT, USA">
        <title>Applications of and Algorithms for Genome Assembly and Genomic Analyses with an Emphasis on Marine Teleosts.</title>
        <authorList>
            <person name="Pickett B.D."/>
        </authorList>
    </citation>
    <scope>NUCLEOTIDE SEQUENCE</scope>
    <source>
        <strain evidence="19">HI-2016</strain>
    </source>
</reference>
<dbReference type="Gene3D" id="3.80.10.10">
    <property type="entry name" value="Ribonuclease Inhibitor"/>
    <property type="match status" value="1"/>
</dbReference>
<dbReference type="FunFam" id="3.80.10.10:FF:000015">
    <property type="entry name" value="Leucine rich repeat containing 38"/>
    <property type="match status" value="1"/>
</dbReference>
<proteinExistence type="inferred from homology"/>
<keyword evidence="11" id="KW-0406">Ion transport</keyword>
<organism evidence="19 20">
    <name type="scientific">Albula glossodonta</name>
    <name type="common">roundjaw bonefish</name>
    <dbReference type="NCBI Taxonomy" id="121402"/>
    <lineage>
        <taxon>Eukaryota</taxon>
        <taxon>Metazoa</taxon>
        <taxon>Chordata</taxon>
        <taxon>Craniata</taxon>
        <taxon>Vertebrata</taxon>
        <taxon>Euteleostomi</taxon>
        <taxon>Actinopterygii</taxon>
        <taxon>Neopterygii</taxon>
        <taxon>Teleostei</taxon>
        <taxon>Albuliformes</taxon>
        <taxon>Albulidae</taxon>
        <taxon>Albula</taxon>
    </lineage>
</organism>
<name>A0A8T2N7F8_9TELE</name>
<dbReference type="GO" id="GO:0051965">
    <property type="term" value="P:positive regulation of synapse assembly"/>
    <property type="evidence" value="ECO:0007669"/>
    <property type="project" value="TreeGrafter"/>
</dbReference>
<gene>
    <name evidence="19" type="ORF">JZ751_014535</name>
</gene>
<dbReference type="EMBL" id="JAFBMS010000237">
    <property type="protein sequence ID" value="KAG9332437.1"/>
    <property type="molecule type" value="Genomic_DNA"/>
</dbReference>
<evidence type="ECO:0000259" key="18">
    <source>
        <dbReference type="SMART" id="SM00082"/>
    </source>
</evidence>
<evidence type="ECO:0000256" key="9">
    <source>
        <dbReference type="ARBA" id="ARBA00022737"/>
    </source>
</evidence>
<comment type="subcellular location">
    <subcellularLocation>
        <location evidence="1">Cell membrane</location>
        <topology evidence="1">Single-pass membrane protein</topology>
    </subcellularLocation>
    <subcellularLocation>
        <location evidence="2">Membrane</location>
        <topology evidence="2">Single-pass type I membrane protein</topology>
    </subcellularLocation>
</comment>
<dbReference type="InterPro" id="IPR001611">
    <property type="entry name" value="Leu-rich_rpt"/>
</dbReference>
<keyword evidence="13" id="KW-1015">Disulfide bond</keyword>
<dbReference type="PANTHER" id="PTHR45773:SF10">
    <property type="match status" value="1"/>
</dbReference>
<keyword evidence="9" id="KW-0677">Repeat</keyword>
<dbReference type="Proteomes" id="UP000824540">
    <property type="component" value="Unassembled WGS sequence"/>
</dbReference>
<keyword evidence="20" id="KW-1185">Reference proteome</keyword>
<dbReference type="GO" id="GO:0007409">
    <property type="term" value="P:axonogenesis"/>
    <property type="evidence" value="ECO:0007669"/>
    <property type="project" value="TreeGrafter"/>
</dbReference>
<evidence type="ECO:0000256" key="6">
    <source>
        <dbReference type="ARBA" id="ARBA00022614"/>
    </source>
</evidence>
<evidence type="ECO:0000256" key="5">
    <source>
        <dbReference type="ARBA" id="ARBA00022475"/>
    </source>
</evidence>
<protein>
    <recommendedName>
        <fullName evidence="21">Leucine-rich repeat and transmembrane domain-containing protein 1</fullName>
    </recommendedName>
</protein>
<comment type="caution">
    <text evidence="19">The sequence shown here is derived from an EMBL/GenBank/DDBJ whole genome shotgun (WGS) entry which is preliminary data.</text>
</comment>
<accession>A0A8T2N7F8</accession>
<evidence type="ECO:0000256" key="13">
    <source>
        <dbReference type="ARBA" id="ARBA00023157"/>
    </source>
</evidence>
<evidence type="ECO:0000259" key="17">
    <source>
        <dbReference type="SMART" id="SM00013"/>
    </source>
</evidence>
<dbReference type="InterPro" id="IPR000483">
    <property type="entry name" value="Cys-rich_flank_reg_C"/>
</dbReference>
<dbReference type="AlphaFoldDB" id="A0A8T2N7F8"/>
<dbReference type="GO" id="GO:0005886">
    <property type="term" value="C:plasma membrane"/>
    <property type="evidence" value="ECO:0007669"/>
    <property type="project" value="UniProtKB-SubCell"/>
</dbReference>
<keyword evidence="4" id="KW-0813">Transport</keyword>
<dbReference type="InterPro" id="IPR003591">
    <property type="entry name" value="Leu-rich_rpt_typical-subtyp"/>
</dbReference>
<evidence type="ECO:0000256" key="8">
    <source>
        <dbReference type="ARBA" id="ARBA00022729"/>
    </source>
</evidence>
<dbReference type="SMART" id="SM00082">
    <property type="entry name" value="LRRCT"/>
    <property type="match status" value="1"/>
</dbReference>
<dbReference type="Pfam" id="PF13855">
    <property type="entry name" value="LRR_8"/>
    <property type="match status" value="1"/>
</dbReference>
<comment type="similarity">
    <text evidence="3">Belongs to the SLITRK family.</text>
</comment>
<dbReference type="SMART" id="SM00013">
    <property type="entry name" value="LRRNT"/>
    <property type="match status" value="1"/>
</dbReference>
<sequence>MIPGGAILYLLNQGPSQDQRAESVEAQCFSVERLQEADGIKTIRHFEPFRASEQTKHVLSQCVFVRAPGPHCATSMPSQPSTLCLNSSHGGKKLIYEAVQENTGDTPDRREHSSDATVDEGSSIWDSHQKAVSNDRIPPCQQFLQVIKFAGGIFWSLLVTLVIQGTSGCPKECECNPKTKVVDCRGRGLYDIPRKLQVDTQELYLQNNRIRGLGSMSFRETPLLRVLDLSNNSITSVSANTFQGLRGLLVLNLANNSIREIDRRLFNPVRTLSELNLSYNSIGNLPIALADSVSNLTSLSVCHNRLQRLDRTLLESLAKLQVLFFHGNPWKCDCQLIGLKLWLETFLFRGGMIDEVRCMQPEDLQDRDLRRIPYELFHSCLTTNYNYLFANIHHLDAEHRLLRSHGHGDRSSEGLPECEPKQRPRPVNLRHAIATVVITGVVCGIVCLMMLAAAVYGCAYAAIMAKYQRELKKVEQMAPSDEHGSSEEKEPLDSSVP</sequence>
<keyword evidence="10 16" id="KW-1133">Transmembrane helix</keyword>
<evidence type="ECO:0000256" key="12">
    <source>
        <dbReference type="ARBA" id="ARBA00023136"/>
    </source>
</evidence>
<evidence type="ECO:0000256" key="2">
    <source>
        <dbReference type="ARBA" id="ARBA00004479"/>
    </source>
</evidence>
<dbReference type="OrthoDB" id="1394818at2759"/>
<feature type="domain" description="LRRNT" evidence="17">
    <location>
        <begin position="168"/>
        <end position="202"/>
    </location>
</feature>
<dbReference type="GO" id="GO:0071805">
    <property type="term" value="P:potassium ion transmembrane transport"/>
    <property type="evidence" value="ECO:0007669"/>
    <property type="project" value="UniProtKB-ARBA"/>
</dbReference>
<feature type="region of interest" description="Disordered" evidence="15">
    <location>
        <begin position="474"/>
        <end position="497"/>
    </location>
</feature>
<evidence type="ECO:0000313" key="20">
    <source>
        <dbReference type="Proteomes" id="UP000824540"/>
    </source>
</evidence>
<keyword evidence="6" id="KW-0433">Leucine-rich repeat</keyword>
<evidence type="ECO:0000256" key="3">
    <source>
        <dbReference type="ARBA" id="ARBA00010439"/>
    </source>
</evidence>
<keyword evidence="12 16" id="KW-0472">Membrane</keyword>
<dbReference type="SUPFAM" id="SSF52058">
    <property type="entry name" value="L domain-like"/>
    <property type="match status" value="1"/>
</dbReference>
<evidence type="ECO:0000256" key="16">
    <source>
        <dbReference type="SAM" id="Phobius"/>
    </source>
</evidence>
<evidence type="ECO:0000256" key="11">
    <source>
        <dbReference type="ARBA" id="ARBA00023065"/>
    </source>
</evidence>
<evidence type="ECO:0000256" key="7">
    <source>
        <dbReference type="ARBA" id="ARBA00022692"/>
    </source>
</evidence>
<evidence type="ECO:0000256" key="14">
    <source>
        <dbReference type="ARBA" id="ARBA00023303"/>
    </source>
</evidence>
<evidence type="ECO:0000256" key="10">
    <source>
        <dbReference type="ARBA" id="ARBA00022989"/>
    </source>
</evidence>
<feature type="region of interest" description="Disordered" evidence="15">
    <location>
        <begin position="101"/>
        <end position="124"/>
    </location>
</feature>
<keyword evidence="14" id="KW-0407">Ion channel</keyword>
<keyword evidence="5" id="KW-1003">Cell membrane</keyword>
<dbReference type="PANTHER" id="PTHR45773">
    <property type="entry name" value="SLIT AND NTRK-LIKE PROTEIN 4-RELATED"/>
    <property type="match status" value="1"/>
</dbReference>
<dbReference type="InterPro" id="IPR000372">
    <property type="entry name" value="LRRNT"/>
</dbReference>
<evidence type="ECO:0000313" key="19">
    <source>
        <dbReference type="EMBL" id="KAG9332437.1"/>
    </source>
</evidence>
<feature type="transmembrane region" description="Helical" evidence="16">
    <location>
        <begin position="432"/>
        <end position="463"/>
    </location>
</feature>
<dbReference type="SMART" id="SM00369">
    <property type="entry name" value="LRR_TYP"/>
    <property type="match status" value="5"/>
</dbReference>
<evidence type="ECO:0000256" key="15">
    <source>
        <dbReference type="SAM" id="MobiDB-lite"/>
    </source>
</evidence>